<feature type="region of interest" description="Disordered" evidence="2">
    <location>
        <begin position="49"/>
        <end position="205"/>
    </location>
</feature>
<keyword evidence="1 3" id="KW-0732">Signal</keyword>
<evidence type="ECO:0000256" key="1">
    <source>
        <dbReference type="ARBA" id="ARBA00022729"/>
    </source>
</evidence>
<feature type="chain" id="PRO_5004652449" evidence="3">
    <location>
        <begin position="19"/>
        <end position="302"/>
    </location>
</feature>
<proteinExistence type="predicted"/>
<dbReference type="InterPro" id="IPR051477">
    <property type="entry name" value="Expansin_CellWall"/>
</dbReference>
<evidence type="ECO:0000313" key="5">
    <source>
        <dbReference type="EMBL" id="CCX34952.1"/>
    </source>
</evidence>
<feature type="compositionally biased region" description="Pro residues" evidence="2">
    <location>
        <begin position="73"/>
        <end position="90"/>
    </location>
</feature>
<dbReference type="eggNOG" id="ENOG502S2E4">
    <property type="taxonomic scope" value="Eukaryota"/>
</dbReference>
<organism evidence="5 6">
    <name type="scientific">Pyronema omphalodes (strain CBS 100304)</name>
    <name type="common">Pyronema confluens</name>
    <dbReference type="NCBI Taxonomy" id="1076935"/>
    <lineage>
        <taxon>Eukaryota</taxon>
        <taxon>Fungi</taxon>
        <taxon>Dikarya</taxon>
        <taxon>Ascomycota</taxon>
        <taxon>Pezizomycotina</taxon>
        <taxon>Pezizomycetes</taxon>
        <taxon>Pezizales</taxon>
        <taxon>Pyronemataceae</taxon>
        <taxon>Pyronema</taxon>
    </lineage>
</organism>
<reference evidence="5 6" key="1">
    <citation type="journal article" date="2013" name="PLoS Genet.">
        <title>The genome and development-dependent transcriptomes of Pyronema confluens: a window into fungal evolution.</title>
        <authorList>
            <person name="Traeger S."/>
            <person name="Altegoer F."/>
            <person name="Freitag M."/>
            <person name="Gabaldon T."/>
            <person name="Kempken F."/>
            <person name="Kumar A."/>
            <person name="Marcet-Houben M."/>
            <person name="Poggeler S."/>
            <person name="Stajich J.E."/>
            <person name="Nowrousian M."/>
        </authorList>
    </citation>
    <scope>NUCLEOTIDE SEQUENCE [LARGE SCALE GENOMIC DNA]</scope>
    <source>
        <strain evidence="6">CBS 100304</strain>
        <tissue evidence="5">Vegetative mycelium</tissue>
    </source>
</reference>
<evidence type="ECO:0000313" key="6">
    <source>
        <dbReference type="Proteomes" id="UP000018144"/>
    </source>
</evidence>
<feature type="compositionally biased region" description="Low complexity" evidence="2">
    <location>
        <begin position="91"/>
        <end position="118"/>
    </location>
</feature>
<dbReference type="OMA" id="WETVTDI"/>
<dbReference type="EMBL" id="HF936670">
    <property type="protein sequence ID" value="CCX34952.1"/>
    <property type="molecule type" value="Genomic_DNA"/>
</dbReference>
<feature type="signal peptide" evidence="3">
    <location>
        <begin position="1"/>
        <end position="18"/>
    </location>
</feature>
<feature type="compositionally biased region" description="Pro residues" evidence="2">
    <location>
        <begin position="135"/>
        <end position="190"/>
    </location>
</feature>
<name>U4LVX3_PYROM</name>
<dbReference type="Gene3D" id="2.40.40.10">
    <property type="entry name" value="RlpA-like domain"/>
    <property type="match status" value="1"/>
</dbReference>
<sequence length="302" mass="31136">MKVQALFVIASALVGALAAPIEKREPRTVTVYETVVHVVTSTHTSWVAPTALVQKPEEKQPAQEQKPKEEPAVPSPAPAPAPVIPSPVALPKPVEKPVQVPTPAPTSVVSVVPELPIKAPEPEPKPEPSPEPKPEPIPQPSPEPVAPKPEPVTPAPAPEPVTPAPAPSPEPVTPAPAPVAPSPAPAPAPPSGGSDVTTGSTPNGLATYYTPGSGSCGGHNSISDDIVAISHKIMEPLDGGNPNSNPICGRQIKVSYKGKSLIATVVDKCMGCAPEKIDLSQGAFEKLSPIDPGVIKVSWEWL</sequence>
<gene>
    <name evidence="5" type="ORF">PCON_04628</name>
</gene>
<dbReference type="InterPro" id="IPR009009">
    <property type="entry name" value="RlpA-like_DPBB"/>
</dbReference>
<evidence type="ECO:0000259" key="4">
    <source>
        <dbReference type="Pfam" id="PF03330"/>
    </source>
</evidence>
<dbReference type="CDD" id="cd22191">
    <property type="entry name" value="DPBB_RlpA_EXP_N-like"/>
    <property type="match status" value="1"/>
</dbReference>
<dbReference type="SUPFAM" id="SSF50685">
    <property type="entry name" value="Barwin-like endoglucanases"/>
    <property type="match status" value="1"/>
</dbReference>
<evidence type="ECO:0000256" key="3">
    <source>
        <dbReference type="SAM" id="SignalP"/>
    </source>
</evidence>
<evidence type="ECO:0000256" key="2">
    <source>
        <dbReference type="SAM" id="MobiDB-lite"/>
    </source>
</evidence>
<protein>
    <submittedName>
        <fullName evidence="5">Similar to Allergen Asp f 7 acc. no. O42799</fullName>
    </submittedName>
</protein>
<dbReference type="InterPro" id="IPR036908">
    <property type="entry name" value="RlpA-like_sf"/>
</dbReference>
<dbReference type="OrthoDB" id="623670at2759"/>
<dbReference type="Proteomes" id="UP000018144">
    <property type="component" value="Unassembled WGS sequence"/>
</dbReference>
<feature type="compositionally biased region" description="Basic and acidic residues" evidence="2">
    <location>
        <begin position="120"/>
        <end position="134"/>
    </location>
</feature>
<dbReference type="AlphaFoldDB" id="U4LVX3"/>
<feature type="compositionally biased region" description="Polar residues" evidence="2">
    <location>
        <begin position="194"/>
        <end position="205"/>
    </location>
</feature>
<feature type="domain" description="RlpA-like protein double-psi beta-barrel" evidence="4">
    <location>
        <begin position="234"/>
        <end position="298"/>
    </location>
</feature>
<dbReference type="PANTHER" id="PTHR31836:SF27">
    <property type="entry name" value="RLPA-LIKE PROTEIN DOUBLE-PSI BETA-BARREL DOMAIN-CONTAINING PROTEIN"/>
    <property type="match status" value="1"/>
</dbReference>
<dbReference type="STRING" id="1076935.U4LVX3"/>
<feature type="compositionally biased region" description="Basic and acidic residues" evidence="2">
    <location>
        <begin position="55"/>
        <end position="71"/>
    </location>
</feature>
<keyword evidence="6" id="KW-1185">Reference proteome</keyword>
<dbReference type="Pfam" id="PF03330">
    <property type="entry name" value="DPBB_1"/>
    <property type="match status" value="1"/>
</dbReference>
<dbReference type="PANTHER" id="PTHR31836">
    <property type="match status" value="1"/>
</dbReference>
<accession>U4LVX3</accession>